<keyword evidence="3 6" id="KW-1133">Transmembrane helix</keyword>
<feature type="transmembrane region" description="Helical" evidence="6">
    <location>
        <begin position="362"/>
        <end position="383"/>
    </location>
</feature>
<feature type="region of interest" description="Disordered" evidence="5">
    <location>
        <begin position="191"/>
        <end position="350"/>
    </location>
</feature>
<keyword evidence="2 6" id="KW-0812">Transmembrane</keyword>
<feature type="compositionally biased region" description="Gly residues" evidence="5">
    <location>
        <begin position="14"/>
        <end position="26"/>
    </location>
</feature>
<keyword evidence="8" id="KW-1185">Reference proteome</keyword>
<feature type="region of interest" description="Disordered" evidence="5">
    <location>
        <begin position="1"/>
        <end position="34"/>
    </location>
</feature>
<feature type="transmembrane region" description="Helical" evidence="6">
    <location>
        <begin position="523"/>
        <end position="545"/>
    </location>
</feature>
<feature type="compositionally biased region" description="Low complexity" evidence="5">
    <location>
        <begin position="140"/>
        <end position="156"/>
    </location>
</feature>
<feature type="region of interest" description="Disordered" evidence="5">
    <location>
        <begin position="140"/>
        <end position="176"/>
    </location>
</feature>
<evidence type="ECO:0000256" key="4">
    <source>
        <dbReference type="ARBA" id="ARBA00023136"/>
    </source>
</evidence>
<feature type="compositionally biased region" description="Low complexity" evidence="5">
    <location>
        <begin position="628"/>
        <end position="647"/>
    </location>
</feature>
<accession>A0A367EKC6</accession>
<evidence type="ECO:0000256" key="3">
    <source>
        <dbReference type="ARBA" id="ARBA00022989"/>
    </source>
</evidence>
<evidence type="ECO:0000256" key="6">
    <source>
        <dbReference type="SAM" id="Phobius"/>
    </source>
</evidence>
<proteinExistence type="predicted"/>
<evidence type="ECO:0000313" key="7">
    <source>
        <dbReference type="EMBL" id="RCG18085.1"/>
    </source>
</evidence>
<evidence type="ECO:0000256" key="5">
    <source>
        <dbReference type="SAM" id="MobiDB-lite"/>
    </source>
</evidence>
<evidence type="ECO:0000256" key="2">
    <source>
        <dbReference type="ARBA" id="ARBA00022692"/>
    </source>
</evidence>
<dbReference type="Proteomes" id="UP000253507">
    <property type="component" value="Unassembled WGS sequence"/>
</dbReference>
<feature type="compositionally biased region" description="Gly residues" evidence="5">
    <location>
        <begin position="695"/>
        <end position="722"/>
    </location>
</feature>
<dbReference type="GO" id="GO:0016020">
    <property type="term" value="C:membrane"/>
    <property type="evidence" value="ECO:0007669"/>
    <property type="project" value="UniProtKB-SubCell"/>
</dbReference>
<feature type="transmembrane region" description="Helical" evidence="6">
    <location>
        <begin position="479"/>
        <end position="502"/>
    </location>
</feature>
<dbReference type="OrthoDB" id="3865828at2"/>
<dbReference type="RefSeq" id="WP_114016200.1">
    <property type="nucleotide sequence ID" value="NZ_QOIM01000034.1"/>
</dbReference>
<name>A0A367EKC6_9ACTN</name>
<reference evidence="7 8" key="1">
    <citation type="submission" date="2018-06" db="EMBL/GenBank/DDBJ databases">
        <title>Streptomyces reniochalinae sp. nov. and Streptomyces diacarnus sp. nov. from marine sponges.</title>
        <authorList>
            <person name="Li L."/>
        </authorList>
    </citation>
    <scope>NUCLEOTIDE SEQUENCE [LARGE SCALE GENOMIC DNA]</scope>
    <source>
        <strain evidence="7 8">LHW50302</strain>
    </source>
</reference>
<feature type="compositionally biased region" description="Polar residues" evidence="5">
    <location>
        <begin position="553"/>
        <end position="568"/>
    </location>
</feature>
<organism evidence="7 8">
    <name type="scientific">Streptomyces reniochalinae</name>
    <dbReference type="NCBI Taxonomy" id="2250578"/>
    <lineage>
        <taxon>Bacteria</taxon>
        <taxon>Bacillati</taxon>
        <taxon>Actinomycetota</taxon>
        <taxon>Actinomycetes</taxon>
        <taxon>Kitasatosporales</taxon>
        <taxon>Streptomycetaceae</taxon>
        <taxon>Streptomyces</taxon>
    </lineage>
</organism>
<dbReference type="PANTHER" id="PTHR39157">
    <property type="entry name" value="INTEGRAL MEMBRANE PROTEIN-RELATED"/>
    <property type="match status" value="1"/>
</dbReference>
<feature type="compositionally biased region" description="Basic and acidic residues" evidence="5">
    <location>
        <begin position="335"/>
        <end position="346"/>
    </location>
</feature>
<feature type="compositionally biased region" description="Basic and acidic residues" evidence="5">
    <location>
        <begin position="594"/>
        <end position="619"/>
    </location>
</feature>
<sequence>MSVDTRTPRAPGASGRGSGHSPGGSPRGFFDDEPVLSTVKVPSDPAEVVVNHASFRVRLGASSTAPSAYSSSVAARAALASAASAASLTPATALPVGAAYPAARAGGGMAGAGSGAGHGPAFEDTEPLPVAAGGGVAASGRRSAAAGPAGAPGAARAARRRTPVVWSGGAEPDDTGATKVIQAARTAGLVGFAGPAGTETDPSSTQTLPRVDGAPPRGGAGGGPATVVGPPRGPQPSESGRPVPPGGAPLPPQGEPLLKGVRPTRGAFDGESDEYGAYGERGGSTGHTALIGTVGHRGHGPHGPYGPHDGASTGPLTTIGHPGPHGEDPQAGETAEDRGQDTEGRRRRDGVRHAYYPGRRMNLGVVLLPLRVFLGFITVYAGMGKLCDPVYFDGGERGSMVTWLRSLEPWTIASPLRDFALAHPVGAGLTVAFLQVVVGVLTIFGLWQRVAAGLGALLSAALLMTVSWSSVPAYEAPDIIYLAAWSPLIIAGAPVFSVDGRLASEAWRKLGPRVSLWDLRRRVLRRGTLVASVIVGLALLVGSLLGSAVRSSQTTTLPGRGETPTNRLPGSPMPRTPGEGAGTGQATQGPDGGADGRRGDADTRREDRDPSGDETRPGEGRATSGPESTPSQGRTQGTSQGDQQGTTAPGAQEGTTAPPPQQQQPQQPQATTGSGSAGNGLSRQSSPSGGTSSSGSGGGTSASDGGGSSGGRGALGGLLGGR</sequence>
<evidence type="ECO:0000256" key="1">
    <source>
        <dbReference type="ARBA" id="ARBA00004141"/>
    </source>
</evidence>
<dbReference type="InterPro" id="IPR032808">
    <property type="entry name" value="DoxX"/>
</dbReference>
<feature type="compositionally biased region" description="Pro residues" evidence="5">
    <location>
        <begin position="242"/>
        <end position="254"/>
    </location>
</feature>
<comment type="subcellular location">
    <subcellularLocation>
        <location evidence="1">Membrane</location>
        <topology evidence="1">Multi-pass membrane protein</topology>
    </subcellularLocation>
</comment>
<dbReference type="PANTHER" id="PTHR39157:SF1">
    <property type="entry name" value="DOXX FAMILY PROTEIN"/>
    <property type="match status" value="1"/>
</dbReference>
<feature type="transmembrane region" description="Helical" evidence="6">
    <location>
        <begin position="454"/>
        <end position="473"/>
    </location>
</feature>
<evidence type="ECO:0000313" key="8">
    <source>
        <dbReference type="Proteomes" id="UP000253507"/>
    </source>
</evidence>
<dbReference type="AlphaFoldDB" id="A0A367EKC6"/>
<protein>
    <submittedName>
        <fullName evidence="7">DoxX family membrane protein</fullName>
    </submittedName>
</protein>
<feature type="compositionally biased region" description="Low complexity" evidence="5">
    <location>
        <begin position="681"/>
        <end position="694"/>
    </location>
</feature>
<gene>
    <name evidence="7" type="ORF">DQ392_15580</name>
</gene>
<dbReference type="EMBL" id="QOIM01000034">
    <property type="protein sequence ID" value="RCG18085.1"/>
    <property type="molecule type" value="Genomic_DNA"/>
</dbReference>
<comment type="caution">
    <text evidence="7">The sequence shown here is derived from an EMBL/GenBank/DDBJ whole genome shotgun (WGS) entry which is preliminary data.</text>
</comment>
<dbReference type="Pfam" id="PF07681">
    <property type="entry name" value="DoxX"/>
    <property type="match status" value="1"/>
</dbReference>
<feature type="transmembrane region" description="Helical" evidence="6">
    <location>
        <begin position="425"/>
        <end position="447"/>
    </location>
</feature>
<keyword evidence="4 6" id="KW-0472">Membrane</keyword>
<feature type="region of interest" description="Disordered" evidence="5">
    <location>
        <begin position="550"/>
        <end position="722"/>
    </location>
</feature>